<gene>
    <name evidence="2" type="ORF">GCM10010185_70420</name>
</gene>
<dbReference type="PROSITE" id="PS51257">
    <property type="entry name" value="PROKAR_LIPOPROTEIN"/>
    <property type="match status" value="1"/>
</dbReference>
<evidence type="ECO:0000256" key="1">
    <source>
        <dbReference type="SAM" id="SignalP"/>
    </source>
</evidence>
<proteinExistence type="predicted"/>
<dbReference type="AlphaFoldDB" id="A0A918EH38"/>
<dbReference type="Proteomes" id="UP000639606">
    <property type="component" value="Unassembled WGS sequence"/>
</dbReference>
<protein>
    <recommendedName>
        <fullName evidence="4">PknH-like protein</fullName>
    </recommendedName>
</protein>
<accession>A0A918EH38</accession>
<feature type="signal peptide" evidence="1">
    <location>
        <begin position="1"/>
        <end position="32"/>
    </location>
</feature>
<sequence>MGRFAFSRGNYVKRTFIAVGAALLAVAGCSGAPDAPVSAPAPDYAAMARPLLLPEEVTAAKGLVRAGEPVEGVTALVQCPDLASAGQAAAGITTAWTWSGATQQAKITQYGVVYRDVAGKDVVKQARAASGCHRDFGSVESALHIDEYFYTQENQGPTKPFVDDRYAYCLVNSVRAHQICTALQAKGDRVVRMTIDITGPQTDLDTIKVSTFAQAVTDRLVA</sequence>
<evidence type="ECO:0000313" key="2">
    <source>
        <dbReference type="EMBL" id="GGP86600.1"/>
    </source>
</evidence>
<reference evidence="2" key="2">
    <citation type="submission" date="2020-09" db="EMBL/GenBank/DDBJ databases">
        <authorList>
            <person name="Sun Q."/>
            <person name="Ohkuma M."/>
        </authorList>
    </citation>
    <scope>NUCLEOTIDE SEQUENCE</scope>
    <source>
        <strain evidence="2">JCM 3313</strain>
    </source>
</reference>
<evidence type="ECO:0000313" key="3">
    <source>
        <dbReference type="Proteomes" id="UP000639606"/>
    </source>
</evidence>
<dbReference type="EMBL" id="BMRG01000032">
    <property type="protein sequence ID" value="GGP86600.1"/>
    <property type="molecule type" value="Genomic_DNA"/>
</dbReference>
<keyword evidence="3" id="KW-1185">Reference proteome</keyword>
<comment type="caution">
    <text evidence="2">The sequence shown here is derived from an EMBL/GenBank/DDBJ whole genome shotgun (WGS) entry which is preliminary data.</text>
</comment>
<evidence type="ECO:0008006" key="4">
    <source>
        <dbReference type="Google" id="ProtNLM"/>
    </source>
</evidence>
<feature type="chain" id="PRO_5036673822" description="PknH-like protein" evidence="1">
    <location>
        <begin position="33"/>
        <end position="222"/>
    </location>
</feature>
<keyword evidence="1" id="KW-0732">Signal</keyword>
<name>A0A918EH38_9PSEU</name>
<organism evidence="2 3">
    <name type="scientific">Saccharothrix coeruleofusca</name>
    <dbReference type="NCBI Taxonomy" id="33919"/>
    <lineage>
        <taxon>Bacteria</taxon>
        <taxon>Bacillati</taxon>
        <taxon>Actinomycetota</taxon>
        <taxon>Actinomycetes</taxon>
        <taxon>Pseudonocardiales</taxon>
        <taxon>Pseudonocardiaceae</taxon>
        <taxon>Saccharothrix</taxon>
    </lineage>
</organism>
<reference evidence="2" key="1">
    <citation type="journal article" date="2014" name="Int. J. Syst. Evol. Microbiol.">
        <title>Complete genome sequence of Corynebacterium casei LMG S-19264T (=DSM 44701T), isolated from a smear-ripened cheese.</title>
        <authorList>
            <consortium name="US DOE Joint Genome Institute (JGI-PGF)"/>
            <person name="Walter F."/>
            <person name="Albersmeier A."/>
            <person name="Kalinowski J."/>
            <person name="Ruckert C."/>
        </authorList>
    </citation>
    <scope>NUCLEOTIDE SEQUENCE</scope>
    <source>
        <strain evidence="2">JCM 3313</strain>
    </source>
</reference>